<keyword evidence="2" id="KW-0560">Oxidoreductase</keyword>
<name>A0A6N9V4P8_STRMI</name>
<dbReference type="AlphaFoldDB" id="A0A6N9V4P8"/>
<dbReference type="Pfam" id="PF03446">
    <property type="entry name" value="NAD_binding_2"/>
    <property type="match status" value="1"/>
</dbReference>
<dbReference type="PANTHER" id="PTHR43580">
    <property type="entry name" value="OXIDOREDUCTASE GLYR1-RELATED"/>
    <property type="match status" value="1"/>
</dbReference>
<evidence type="ECO:0000313" key="5">
    <source>
        <dbReference type="EMBL" id="NEB66412.1"/>
    </source>
</evidence>
<organism evidence="5 6">
    <name type="scientific">Streptomyces microflavus</name>
    <name type="common">Streptomyces lipmanii</name>
    <dbReference type="NCBI Taxonomy" id="1919"/>
    <lineage>
        <taxon>Bacteria</taxon>
        <taxon>Bacillati</taxon>
        <taxon>Actinomycetota</taxon>
        <taxon>Actinomycetes</taxon>
        <taxon>Kitasatosporales</taxon>
        <taxon>Streptomycetaceae</taxon>
        <taxon>Streptomyces</taxon>
    </lineage>
</organism>
<protein>
    <submittedName>
        <fullName evidence="5">NAD(P)-dependent oxidoreductase</fullName>
    </submittedName>
</protein>
<dbReference type="InterPro" id="IPR015815">
    <property type="entry name" value="HIBADH-related"/>
</dbReference>
<dbReference type="Proteomes" id="UP000471648">
    <property type="component" value="Unassembled WGS sequence"/>
</dbReference>
<dbReference type="PIRSF" id="PIRSF000103">
    <property type="entry name" value="HIBADH"/>
    <property type="match status" value="1"/>
</dbReference>
<evidence type="ECO:0000259" key="4">
    <source>
        <dbReference type="Pfam" id="PF21761"/>
    </source>
</evidence>
<dbReference type="EMBL" id="JAAGME010000244">
    <property type="protein sequence ID" value="NEB66412.1"/>
    <property type="molecule type" value="Genomic_DNA"/>
</dbReference>
<evidence type="ECO:0000313" key="6">
    <source>
        <dbReference type="Proteomes" id="UP000471648"/>
    </source>
</evidence>
<dbReference type="PANTHER" id="PTHR43580:SF2">
    <property type="entry name" value="CYTOKINE-LIKE NUCLEAR FACTOR N-PAC"/>
    <property type="match status" value="1"/>
</dbReference>
<dbReference type="SUPFAM" id="SSF51735">
    <property type="entry name" value="NAD(P)-binding Rossmann-fold domains"/>
    <property type="match status" value="1"/>
</dbReference>
<comment type="caution">
    <text evidence="5">The sequence shown here is derived from an EMBL/GenBank/DDBJ whole genome shotgun (WGS) entry which is preliminary data.</text>
</comment>
<evidence type="ECO:0000256" key="2">
    <source>
        <dbReference type="ARBA" id="ARBA00023002"/>
    </source>
</evidence>
<evidence type="ECO:0000259" key="3">
    <source>
        <dbReference type="Pfam" id="PF03446"/>
    </source>
</evidence>
<feature type="domain" description="NADPH-dependent reductive aminase-like C-terminal" evidence="4">
    <location>
        <begin position="173"/>
        <end position="269"/>
    </location>
</feature>
<dbReference type="GO" id="GO:0016491">
    <property type="term" value="F:oxidoreductase activity"/>
    <property type="evidence" value="ECO:0007669"/>
    <property type="project" value="UniProtKB-KW"/>
</dbReference>
<comment type="similarity">
    <text evidence="1">Belongs to the HIBADH-related family.</text>
</comment>
<dbReference type="GO" id="GO:0050661">
    <property type="term" value="F:NADP binding"/>
    <property type="evidence" value="ECO:0007669"/>
    <property type="project" value="InterPro"/>
</dbReference>
<sequence length="275" mass="27474">MSDNASAPTTPAPPAPLTLLGLGAMGTALARTWLAAGHPLTVWNRSPGRSTELALRGARVAATAADAVAASPLVVTCLLDDASVREALADADLTGKDLVDLTTSTPAESHARAVWAAGRGARFLDGGIMAVPPMIGAPDAGGYVLYSGTRALFEEHREVLAVPAATRYVGAEVGLAALYDVALLSAMTAMFAGARHAFALVADAGVDEKEFGGLLAGWLAAMAPATAGFGAATSAEDTTSPAVVEAGDAALLRTARERGVDTALLIASAGSVAGA</sequence>
<dbReference type="Pfam" id="PF21761">
    <property type="entry name" value="RedAm-like_C"/>
    <property type="match status" value="1"/>
</dbReference>
<gene>
    <name evidence="5" type="ORF">G3I39_04970</name>
</gene>
<reference evidence="5 6" key="1">
    <citation type="submission" date="2020-01" db="EMBL/GenBank/DDBJ databases">
        <title>Insect and environment-associated Actinomycetes.</title>
        <authorList>
            <person name="Currrie C."/>
            <person name="Chevrette M."/>
            <person name="Carlson C."/>
            <person name="Stubbendieck R."/>
            <person name="Wendt-Pienkowski E."/>
        </authorList>
    </citation>
    <scope>NUCLEOTIDE SEQUENCE [LARGE SCALE GENOMIC DNA]</scope>
    <source>
        <strain evidence="5 6">SID14438</strain>
    </source>
</reference>
<dbReference type="InterPro" id="IPR048666">
    <property type="entry name" value="RedAm-like_C"/>
</dbReference>
<dbReference type="InterPro" id="IPR006115">
    <property type="entry name" value="6PGDH_NADP-bd"/>
</dbReference>
<dbReference type="InterPro" id="IPR051265">
    <property type="entry name" value="HIBADH-related_NP60_sf"/>
</dbReference>
<dbReference type="InterPro" id="IPR036291">
    <property type="entry name" value="NAD(P)-bd_dom_sf"/>
</dbReference>
<proteinExistence type="inferred from homology"/>
<evidence type="ECO:0000256" key="1">
    <source>
        <dbReference type="ARBA" id="ARBA00009080"/>
    </source>
</evidence>
<dbReference type="Gene3D" id="1.10.1040.10">
    <property type="entry name" value="N-(1-d-carboxylethyl)-l-norvaline Dehydrogenase, domain 2"/>
    <property type="match status" value="1"/>
</dbReference>
<dbReference type="InterPro" id="IPR013328">
    <property type="entry name" value="6PGD_dom2"/>
</dbReference>
<dbReference type="Gene3D" id="3.40.50.720">
    <property type="entry name" value="NAD(P)-binding Rossmann-like Domain"/>
    <property type="match status" value="1"/>
</dbReference>
<accession>A0A6N9V4P8</accession>
<feature type="domain" description="6-phosphogluconate dehydrogenase NADP-binding" evidence="3">
    <location>
        <begin position="18"/>
        <end position="166"/>
    </location>
</feature>
<dbReference type="RefSeq" id="WP_164356421.1">
    <property type="nucleotide sequence ID" value="NZ_CP108575.1"/>
</dbReference>